<name>G9AIP2_SINF1</name>
<gene>
    <name evidence="1" type="ordered locus">SFHH103_06465</name>
</gene>
<dbReference type="AlphaFoldDB" id="G9AIP2"/>
<accession>G9AIP2</accession>
<dbReference type="KEGG" id="sfh:SFHH103_06465"/>
<proteinExistence type="predicted"/>
<dbReference type="HOGENOM" id="CLU_3332055_0_0_5"/>
<protein>
    <submittedName>
        <fullName evidence="1">Uncharacterized protein</fullName>
    </submittedName>
</protein>
<geneLocation type="plasmid" evidence="1 2">
    <name>pSfHH103e</name>
</geneLocation>
<dbReference type="EMBL" id="HE616899">
    <property type="protein sequence ID" value="CCF00924.1"/>
    <property type="molecule type" value="Genomic_DNA"/>
</dbReference>
<sequence>MIIDKHLFIADDAQLIPAARHRAVRPHSPDPNCKQSRR</sequence>
<evidence type="ECO:0000313" key="1">
    <source>
        <dbReference type="EMBL" id="CCF00924.1"/>
    </source>
</evidence>
<reference evidence="1 2" key="1">
    <citation type="journal article" date="2012" name="J. Bacteriol.">
        <title>Genome sequence of the soybean symbiont Sinorhizobium fredii HH103.</title>
        <authorList>
            <person name="Weidner S."/>
            <person name="Becker A."/>
            <person name="Bonilla I."/>
            <person name="Jaenicke S."/>
            <person name="Lloret J."/>
            <person name="Margaret I."/>
            <person name="Puhler A."/>
            <person name="Ruiz-Sainz J.E."/>
            <person name="Schneiker-Bekel S."/>
            <person name="Szczepanowski R."/>
            <person name="Vinardell J.M."/>
            <person name="Zehner S."/>
            <person name="Gottfert M."/>
        </authorList>
    </citation>
    <scope>NUCLEOTIDE SEQUENCE [LARGE SCALE GENOMIC DNA]</scope>
    <source>
        <strain evidence="1 2">HH103</strain>
        <plasmid evidence="2">pSfHH103e</plasmid>
    </source>
</reference>
<dbReference type="Proteomes" id="UP000007735">
    <property type="component" value="Plasmid pSfHH103e"/>
</dbReference>
<evidence type="ECO:0000313" key="2">
    <source>
        <dbReference type="Proteomes" id="UP000007735"/>
    </source>
</evidence>
<keyword evidence="1" id="KW-0614">Plasmid</keyword>
<organism evidence="1 2">
    <name type="scientific">Sinorhizobium fredii (strain HH103)</name>
    <dbReference type="NCBI Taxonomy" id="1117943"/>
    <lineage>
        <taxon>Bacteria</taxon>
        <taxon>Pseudomonadati</taxon>
        <taxon>Pseudomonadota</taxon>
        <taxon>Alphaproteobacteria</taxon>
        <taxon>Hyphomicrobiales</taxon>
        <taxon>Rhizobiaceae</taxon>
        <taxon>Sinorhizobium/Ensifer group</taxon>
        <taxon>Sinorhizobium</taxon>
    </lineage>
</organism>